<evidence type="ECO:0000256" key="2">
    <source>
        <dbReference type="ARBA" id="ARBA00022908"/>
    </source>
</evidence>
<keyword evidence="3 5" id="KW-0238">DNA-binding</keyword>
<comment type="caution">
    <text evidence="10">The sequence shown here is derived from an EMBL/GenBank/DDBJ whole genome shotgun (WGS) entry which is preliminary data.</text>
</comment>
<evidence type="ECO:0000313" key="11">
    <source>
        <dbReference type="Proteomes" id="UP001155882"/>
    </source>
</evidence>
<gene>
    <name evidence="10" type="ORF">KYI77_11775</name>
    <name evidence="9" type="ORF">M0K77_000877</name>
    <name evidence="8" type="ORF">M0K77_RS04385</name>
</gene>
<evidence type="ECO:0000259" key="7">
    <source>
        <dbReference type="PROSITE" id="PS51900"/>
    </source>
</evidence>
<dbReference type="EMBL" id="JAHWLI010000033">
    <property type="protein sequence ID" value="MBW3117129.1"/>
    <property type="molecule type" value="Genomic_DNA"/>
</dbReference>
<dbReference type="InterPro" id="IPR013762">
    <property type="entry name" value="Integrase-like_cat_sf"/>
</dbReference>
<evidence type="ECO:0000313" key="10">
    <source>
        <dbReference type="EMBL" id="MBW3117129.1"/>
    </source>
</evidence>
<dbReference type="Gene3D" id="1.10.443.10">
    <property type="entry name" value="Intergrase catalytic core"/>
    <property type="match status" value="1"/>
</dbReference>
<evidence type="ECO:0000256" key="4">
    <source>
        <dbReference type="ARBA" id="ARBA00023172"/>
    </source>
</evidence>
<dbReference type="Pfam" id="PF13356">
    <property type="entry name" value="Arm-DNA-bind_3"/>
    <property type="match status" value="1"/>
</dbReference>
<dbReference type="EMBL" id="ABEXCJ050000001">
    <property type="protein sequence ID" value="EMR4588602.1"/>
    <property type="molecule type" value="Genomic_DNA"/>
</dbReference>
<dbReference type="SUPFAM" id="SSF56349">
    <property type="entry name" value="DNA breaking-rejoining enzymes"/>
    <property type="match status" value="1"/>
</dbReference>
<dbReference type="PANTHER" id="PTHR30629:SF2">
    <property type="entry name" value="PROPHAGE INTEGRASE INTS-RELATED"/>
    <property type="match status" value="1"/>
</dbReference>
<dbReference type="InterPro" id="IPR038488">
    <property type="entry name" value="Integrase_DNA-bd_sf"/>
</dbReference>
<dbReference type="InterPro" id="IPR011010">
    <property type="entry name" value="DNA_brk_join_enz"/>
</dbReference>
<organism evidence="10 11">
    <name type="scientific">Providencia rettgeri</name>
    <dbReference type="NCBI Taxonomy" id="587"/>
    <lineage>
        <taxon>Bacteria</taxon>
        <taxon>Pseudomonadati</taxon>
        <taxon>Pseudomonadota</taxon>
        <taxon>Gammaproteobacteria</taxon>
        <taxon>Enterobacterales</taxon>
        <taxon>Morganellaceae</taxon>
        <taxon>Providencia</taxon>
    </lineage>
</organism>
<dbReference type="Pfam" id="PF00589">
    <property type="entry name" value="Phage_integrase"/>
    <property type="match status" value="1"/>
</dbReference>
<dbReference type="PANTHER" id="PTHR30629">
    <property type="entry name" value="PROPHAGE INTEGRASE"/>
    <property type="match status" value="1"/>
</dbReference>
<dbReference type="GO" id="GO:0006310">
    <property type="term" value="P:DNA recombination"/>
    <property type="evidence" value="ECO:0007669"/>
    <property type="project" value="UniProtKB-KW"/>
</dbReference>
<dbReference type="InterPro" id="IPR025166">
    <property type="entry name" value="Integrase_DNA_bind_dom"/>
</dbReference>
<evidence type="ECO:0000259" key="6">
    <source>
        <dbReference type="PROSITE" id="PS51898"/>
    </source>
</evidence>
<accession>A0AAE2ZES2</accession>
<dbReference type="AlphaFoldDB" id="A0AAE2ZES2"/>
<feature type="domain" description="Core-binding (CB)" evidence="7">
    <location>
        <begin position="106"/>
        <end position="186"/>
    </location>
</feature>
<evidence type="ECO:0000313" key="9">
    <source>
        <dbReference type="EMBL" id="EMR4588602.1"/>
    </source>
</evidence>
<evidence type="ECO:0000256" key="3">
    <source>
        <dbReference type="ARBA" id="ARBA00023125"/>
    </source>
</evidence>
<dbReference type="InterPro" id="IPR010998">
    <property type="entry name" value="Integrase_recombinase_N"/>
</dbReference>
<dbReference type="InterPro" id="IPR050808">
    <property type="entry name" value="Phage_Integrase"/>
</dbReference>
<dbReference type="Gene3D" id="1.10.150.130">
    <property type="match status" value="1"/>
</dbReference>
<dbReference type="RefSeq" id="WP_165880175.1">
    <property type="nucleotide sequence ID" value="NZ_JAAOIA010000019.1"/>
</dbReference>
<dbReference type="Proteomes" id="UP001155882">
    <property type="component" value="Unassembled WGS sequence"/>
</dbReference>
<dbReference type="InterPro" id="IPR053876">
    <property type="entry name" value="Phage_int_M"/>
</dbReference>
<dbReference type="PROSITE" id="PS51900">
    <property type="entry name" value="CB"/>
    <property type="match status" value="1"/>
</dbReference>
<feature type="domain" description="Tyr recombinase" evidence="6">
    <location>
        <begin position="210"/>
        <end position="395"/>
    </location>
</feature>
<protein>
    <submittedName>
        <fullName evidence="10">Tyrosine-type recombinase/integrase</fullName>
    </submittedName>
</protein>
<proteinExistence type="inferred from homology"/>
<dbReference type="Gene3D" id="3.30.160.390">
    <property type="entry name" value="Integrase, DNA-binding domain"/>
    <property type="match status" value="1"/>
</dbReference>
<dbReference type="GO" id="GO:0015074">
    <property type="term" value="P:DNA integration"/>
    <property type="evidence" value="ECO:0007669"/>
    <property type="project" value="UniProtKB-KW"/>
</dbReference>
<dbReference type="InterPro" id="IPR002104">
    <property type="entry name" value="Integrase_catalytic"/>
</dbReference>
<comment type="similarity">
    <text evidence="1">Belongs to the 'phage' integrase family.</text>
</comment>
<reference evidence="10" key="1">
    <citation type="submission" date="2021-07" db="EMBL/GenBank/DDBJ databases">
        <authorList>
            <person name="Stanton E."/>
        </authorList>
    </citation>
    <scope>NUCLEOTIDE SEQUENCE</scope>
    <source>
        <strain evidence="10">2021EL-01139</strain>
    </source>
</reference>
<keyword evidence="2" id="KW-0229">DNA integration</keyword>
<dbReference type="InterPro" id="IPR044068">
    <property type="entry name" value="CB"/>
</dbReference>
<reference evidence="8" key="2">
    <citation type="submission" date="2023-10" db="EMBL/GenBank/DDBJ databases">
        <authorList>
            <consortium name="Clinical and Environmental Microbiology Branch: Whole genome sequencing antimicrobial resistance pathogens in the healthcare setting"/>
        </authorList>
    </citation>
    <scope>NUCLEOTIDE SEQUENCE</scope>
    <source>
        <strain evidence="8">2020QW-00022</strain>
    </source>
</reference>
<evidence type="ECO:0000256" key="1">
    <source>
        <dbReference type="ARBA" id="ARBA00008857"/>
    </source>
</evidence>
<dbReference type="CDD" id="cd00801">
    <property type="entry name" value="INT_P4_C"/>
    <property type="match status" value="1"/>
</dbReference>
<keyword evidence="4" id="KW-0233">DNA recombination</keyword>
<dbReference type="Pfam" id="PF22022">
    <property type="entry name" value="Phage_int_M"/>
    <property type="match status" value="1"/>
</dbReference>
<sequence>MAKLNDKQIRAWINSNERFEGKSDGNGLYLRYSKNDKNPSWRFRYSFNKKARVVSIGSYPNVTLMKAREVARELSAKVTLGYDVAGEIKRKKAEALELIQQEESAIRVKALIDEFYERQIKPKRKGPEKIKWAIDTNIIPILGHKKIEEVKPKDIDNLIQSITDRGAPTVANDALRNLKRIFDYAVRRQLIESNPASAFNISDAGGRENKRDRWLSRDELLVFFHALNKSDLPAQNKITFKLILATGLRKMELCAAKWNEIDLDNAVWHFPAERSKTGDAVDIPLSDPVTNWLAQLKEMACGSEYVLPARGRGSNRLPHISNGTLNYSLTVIRELLPESFTAFSIHDLRRTMRTHLSALGVEPQIAERCLNHRVKGIEGVYNRHDYFDERKAALSQWADLLTALESGSDYNVVPMSKKA</sequence>
<name>A0AAE2ZES2_PRORE</name>
<dbReference type="EMBL" id="ABEXCJ040000001">
    <property type="protein sequence ID" value="ELR5216415.1"/>
    <property type="molecule type" value="Genomic_DNA"/>
</dbReference>
<dbReference type="PROSITE" id="PS51898">
    <property type="entry name" value="TYR_RECOMBINASE"/>
    <property type="match status" value="1"/>
</dbReference>
<dbReference type="GO" id="GO:0003677">
    <property type="term" value="F:DNA binding"/>
    <property type="evidence" value="ECO:0007669"/>
    <property type="project" value="UniProtKB-UniRule"/>
</dbReference>
<evidence type="ECO:0000313" key="8">
    <source>
        <dbReference type="EMBL" id="ELR5216415.1"/>
    </source>
</evidence>
<evidence type="ECO:0000256" key="5">
    <source>
        <dbReference type="PROSITE-ProRule" id="PRU01248"/>
    </source>
</evidence>